<dbReference type="Pfam" id="PF00646">
    <property type="entry name" value="F-box"/>
    <property type="match status" value="1"/>
</dbReference>
<dbReference type="InterPro" id="IPR055294">
    <property type="entry name" value="FBL60-like"/>
</dbReference>
<dbReference type="InterPro" id="IPR036047">
    <property type="entry name" value="F-box-like_dom_sf"/>
</dbReference>
<sequence>MALFSKALDLPCFNFVVSKETDRISGLPNEIISHIVYFLSAKEAAFATVLSKRWQSLYTIIPHLEFDDKFEFEDEDENQESLTDFLDGVLALPLSSRVRTLSLKCFRNSVNPTNYAQVNRRLCDVLKRGVMELKLDLWVKDEYSLPFEVFTCKTLVELKLGTLLRIDNLPENALLPALKTLIIKSVRFYDLYGCAFQKLISACPVLVE</sequence>
<proteinExistence type="predicted"/>
<dbReference type="PANTHER" id="PTHR31293">
    <property type="entry name" value="RNI-LIKE SUPERFAMILY PROTEIN"/>
    <property type="match status" value="1"/>
</dbReference>
<name>A0A565BXY2_9BRAS</name>
<dbReference type="SUPFAM" id="SSF81383">
    <property type="entry name" value="F-box domain"/>
    <property type="match status" value="1"/>
</dbReference>
<dbReference type="Gene3D" id="1.20.1280.50">
    <property type="match status" value="1"/>
</dbReference>
<protein>
    <recommendedName>
        <fullName evidence="1">F-box domain-containing protein</fullName>
    </recommendedName>
</protein>
<keyword evidence="3" id="KW-1185">Reference proteome</keyword>
<dbReference type="AlphaFoldDB" id="A0A565BXY2"/>
<dbReference type="Proteomes" id="UP000489600">
    <property type="component" value="Unassembled WGS sequence"/>
</dbReference>
<dbReference type="Pfam" id="PF24758">
    <property type="entry name" value="LRR_At5g56370"/>
    <property type="match status" value="1"/>
</dbReference>
<dbReference type="PANTHER" id="PTHR31293:SF16">
    <property type="entry name" value="RNI-LIKE SUPERFAMILY PROTEIN"/>
    <property type="match status" value="1"/>
</dbReference>
<evidence type="ECO:0000313" key="3">
    <source>
        <dbReference type="Proteomes" id="UP000489600"/>
    </source>
</evidence>
<evidence type="ECO:0000313" key="2">
    <source>
        <dbReference type="EMBL" id="VVB06201.1"/>
    </source>
</evidence>
<dbReference type="PROSITE" id="PS50181">
    <property type="entry name" value="FBOX"/>
    <property type="match status" value="1"/>
</dbReference>
<gene>
    <name evidence="2" type="ORF">ANE_LOCUS16645</name>
</gene>
<dbReference type="EMBL" id="CABITT030000005">
    <property type="protein sequence ID" value="VVB06201.1"/>
    <property type="molecule type" value="Genomic_DNA"/>
</dbReference>
<feature type="domain" description="F-box" evidence="1">
    <location>
        <begin position="21"/>
        <end position="69"/>
    </location>
</feature>
<evidence type="ECO:0000259" key="1">
    <source>
        <dbReference type="PROSITE" id="PS50181"/>
    </source>
</evidence>
<reference evidence="2" key="1">
    <citation type="submission" date="2019-07" db="EMBL/GenBank/DDBJ databases">
        <authorList>
            <person name="Dittberner H."/>
        </authorList>
    </citation>
    <scope>NUCLEOTIDE SEQUENCE [LARGE SCALE GENOMIC DNA]</scope>
</reference>
<dbReference type="InterPro" id="IPR055411">
    <property type="entry name" value="LRR_FXL15/At3g58940/PEG3-like"/>
</dbReference>
<comment type="caution">
    <text evidence="2">The sequence shown here is derived from an EMBL/GenBank/DDBJ whole genome shotgun (WGS) entry which is preliminary data.</text>
</comment>
<organism evidence="2 3">
    <name type="scientific">Arabis nemorensis</name>
    <dbReference type="NCBI Taxonomy" id="586526"/>
    <lineage>
        <taxon>Eukaryota</taxon>
        <taxon>Viridiplantae</taxon>
        <taxon>Streptophyta</taxon>
        <taxon>Embryophyta</taxon>
        <taxon>Tracheophyta</taxon>
        <taxon>Spermatophyta</taxon>
        <taxon>Magnoliopsida</taxon>
        <taxon>eudicotyledons</taxon>
        <taxon>Gunneridae</taxon>
        <taxon>Pentapetalae</taxon>
        <taxon>rosids</taxon>
        <taxon>malvids</taxon>
        <taxon>Brassicales</taxon>
        <taxon>Brassicaceae</taxon>
        <taxon>Arabideae</taxon>
        <taxon>Arabis</taxon>
    </lineage>
</organism>
<dbReference type="InterPro" id="IPR001810">
    <property type="entry name" value="F-box_dom"/>
</dbReference>
<accession>A0A565BXY2</accession>
<dbReference type="OrthoDB" id="612216at2759"/>